<organism evidence="2 3">
    <name type="scientific">Achromobacter aloeverae</name>
    <dbReference type="NCBI Taxonomy" id="1750518"/>
    <lineage>
        <taxon>Bacteria</taxon>
        <taxon>Pseudomonadati</taxon>
        <taxon>Pseudomonadota</taxon>
        <taxon>Betaproteobacteria</taxon>
        <taxon>Burkholderiales</taxon>
        <taxon>Alcaligenaceae</taxon>
        <taxon>Achromobacter</taxon>
    </lineage>
</organism>
<dbReference type="Gene3D" id="3.40.190.150">
    <property type="entry name" value="Bordetella uptake gene, domain 1"/>
    <property type="match status" value="1"/>
</dbReference>
<comment type="caution">
    <text evidence="2">The sequence shown here is derived from an EMBL/GenBank/DDBJ whole genome shotgun (WGS) entry which is preliminary data.</text>
</comment>
<accession>A0A4Q1HM76</accession>
<gene>
    <name evidence="2" type="ORF">C7R54_12205</name>
</gene>
<evidence type="ECO:0000313" key="3">
    <source>
        <dbReference type="Proteomes" id="UP000290849"/>
    </source>
</evidence>
<sequence length="360" mass="37886">METIMNLTSKHLSRDAAGSTAGQARRRVLSALGECGLATLTAALTAYSALGAAPAHAADAAVGNWPEKPVRLIVPYPAGGASDVVARLMAKELNAVWKQPVVVENRSGANGNIGAAMTAKATPDGYTLLLMDLSSLTNSPALYPDLNYSPTKDLAPITIVEYSPHLLVVRKDLPANNLDELIAYAKAHPGKLNFGETQGSITHLGGIVLAKQAGIDINFIGYKGGAQIATDLVGGQIDMTLNSYLATHALVEGGKVKMLAVASPGKFPPIPDTPVLKDRFPDFVTGSWQGLLTTGGTPPAIVDKIYKDVAAIVAKPDMQAKFAELGAVPVPSTPAEFQKFLVEKTDFWSKVIKENHISVN</sequence>
<comment type="similarity">
    <text evidence="1">Belongs to the UPF0065 (bug) family.</text>
</comment>
<reference evidence="2 3" key="1">
    <citation type="journal article" date="2017" name="Int. J. Syst. Evol. Microbiol.">
        <title>Achromobacter aloeverae sp. nov., isolated from the root of Aloe vera (L.) Burm.f.</title>
        <authorList>
            <person name="Kuncharoen N."/>
            <person name="Muramatsu Y."/>
            <person name="Shibata C."/>
            <person name="Kamakura Y."/>
            <person name="Nakagawa Y."/>
            <person name="Tanasupawat S."/>
        </authorList>
    </citation>
    <scope>NUCLEOTIDE SEQUENCE [LARGE SCALE GENOMIC DNA]</scope>
    <source>
        <strain evidence="2 3">AVA-1</strain>
    </source>
</reference>
<dbReference type="Proteomes" id="UP000290849">
    <property type="component" value="Unassembled WGS sequence"/>
</dbReference>
<dbReference type="PIRSF" id="PIRSF017082">
    <property type="entry name" value="YflP"/>
    <property type="match status" value="1"/>
</dbReference>
<dbReference type="CDD" id="cd07012">
    <property type="entry name" value="PBP2_Bug_TTT"/>
    <property type="match status" value="1"/>
</dbReference>
<keyword evidence="3" id="KW-1185">Reference proteome</keyword>
<dbReference type="PANTHER" id="PTHR42928">
    <property type="entry name" value="TRICARBOXYLATE-BINDING PROTEIN"/>
    <property type="match status" value="1"/>
</dbReference>
<dbReference type="EMBL" id="PYAL01000003">
    <property type="protein sequence ID" value="RXN90277.1"/>
    <property type="molecule type" value="Genomic_DNA"/>
</dbReference>
<protein>
    <submittedName>
        <fullName evidence="2">Tripartite tricarboxylate transporter substrate binding protein</fullName>
    </submittedName>
</protein>
<evidence type="ECO:0000313" key="2">
    <source>
        <dbReference type="EMBL" id="RXN90277.1"/>
    </source>
</evidence>
<dbReference type="PANTHER" id="PTHR42928:SF5">
    <property type="entry name" value="BLR1237 PROTEIN"/>
    <property type="match status" value="1"/>
</dbReference>
<name>A0A4Q1HM76_9BURK</name>
<evidence type="ECO:0000256" key="1">
    <source>
        <dbReference type="ARBA" id="ARBA00006987"/>
    </source>
</evidence>
<dbReference type="Pfam" id="PF03401">
    <property type="entry name" value="TctC"/>
    <property type="match status" value="1"/>
</dbReference>
<dbReference type="AlphaFoldDB" id="A0A4Q1HM76"/>
<dbReference type="Gene3D" id="3.40.190.10">
    <property type="entry name" value="Periplasmic binding protein-like II"/>
    <property type="match status" value="1"/>
</dbReference>
<dbReference type="InterPro" id="IPR042100">
    <property type="entry name" value="Bug_dom1"/>
</dbReference>
<proteinExistence type="inferred from homology"/>
<dbReference type="InterPro" id="IPR005064">
    <property type="entry name" value="BUG"/>
</dbReference>
<dbReference type="SUPFAM" id="SSF53850">
    <property type="entry name" value="Periplasmic binding protein-like II"/>
    <property type="match status" value="1"/>
</dbReference>